<evidence type="ECO:0000256" key="3">
    <source>
        <dbReference type="RuleBase" id="RU000363"/>
    </source>
</evidence>
<keyword evidence="2" id="KW-0560">Oxidoreductase</keyword>
<name>A0ABW9YBQ3_9GAMM</name>
<evidence type="ECO:0000256" key="1">
    <source>
        <dbReference type="ARBA" id="ARBA00006484"/>
    </source>
</evidence>
<evidence type="ECO:0000313" key="5">
    <source>
        <dbReference type="Proteomes" id="UP000738517"/>
    </source>
</evidence>
<dbReference type="PANTHER" id="PTHR43976:SF16">
    <property type="entry name" value="SHORT-CHAIN DEHYDROGENASE_REDUCTASE FAMILY PROTEIN"/>
    <property type="match status" value="1"/>
</dbReference>
<sequence>MTFDAQPKENKVVFITGANSGMGLETAILFARNNYQVYGSVRSLEKAAELKVVFEQHDLPITPVVCDVTKTQDVEDAINFIIQHAGTLDILVNNAGYGLVASVEEGTDEEFIQQFDVNVFGILRTCRAVIPFMREQKSGIIVNVSSFLGKMGLPLLTHYNSSKYAVEGITDSLRYELAPFGIKVHTVAPGLFKTGFVKNGLQANSVTTSQESPYASQANTLLPQVVDKINNGPSPASVAKSVLSIVEGQELKARVPAGEDSVYFDKLSRELCQEDFELAVSKALSL</sequence>
<dbReference type="Gene3D" id="3.40.50.720">
    <property type="entry name" value="NAD(P)-binding Rossmann-like Domain"/>
    <property type="match status" value="1"/>
</dbReference>
<dbReference type="CDD" id="cd05374">
    <property type="entry name" value="17beta-HSD-like_SDR_c"/>
    <property type="match status" value="1"/>
</dbReference>
<dbReference type="InterPro" id="IPR002347">
    <property type="entry name" value="SDR_fam"/>
</dbReference>
<dbReference type="Proteomes" id="UP000738517">
    <property type="component" value="Unassembled WGS sequence"/>
</dbReference>
<dbReference type="PROSITE" id="PS00061">
    <property type="entry name" value="ADH_SHORT"/>
    <property type="match status" value="1"/>
</dbReference>
<reference evidence="4 5" key="1">
    <citation type="journal article" date="2017" name="Int. J. Syst. Evol. Microbiol.">
        <title>Photobacterium alginatilyticum sp. nov., a marine bacterium isolated from bottom seawater.</title>
        <authorList>
            <person name="Wang X."/>
            <person name="Wang Y."/>
            <person name="Yang X."/>
            <person name="Sun H."/>
            <person name="Li B."/>
            <person name="Zhang X.H."/>
        </authorList>
    </citation>
    <scope>NUCLEOTIDE SEQUENCE [LARGE SCALE GENOMIC DNA]</scope>
    <source>
        <strain evidence="4 5">P03D4</strain>
    </source>
</reference>
<comment type="caution">
    <text evidence="4">The sequence shown here is derived from an EMBL/GenBank/DDBJ whole genome shotgun (WGS) entry which is preliminary data.</text>
</comment>
<organism evidence="4 5">
    <name type="scientific">Photobacterium alginatilyticum</name>
    <dbReference type="NCBI Taxonomy" id="1775171"/>
    <lineage>
        <taxon>Bacteria</taxon>
        <taxon>Pseudomonadati</taxon>
        <taxon>Pseudomonadota</taxon>
        <taxon>Gammaproteobacteria</taxon>
        <taxon>Vibrionales</taxon>
        <taxon>Vibrionaceae</taxon>
        <taxon>Photobacterium</taxon>
    </lineage>
</organism>
<evidence type="ECO:0000256" key="2">
    <source>
        <dbReference type="ARBA" id="ARBA00023002"/>
    </source>
</evidence>
<dbReference type="InterPro" id="IPR051911">
    <property type="entry name" value="SDR_oxidoreductase"/>
</dbReference>
<dbReference type="RefSeq" id="WP_160648315.1">
    <property type="nucleotide sequence ID" value="NZ_RSEJ01000001.1"/>
</dbReference>
<dbReference type="InterPro" id="IPR036291">
    <property type="entry name" value="NAD(P)-bd_dom_sf"/>
</dbReference>
<dbReference type="PRINTS" id="PR00081">
    <property type="entry name" value="GDHRDH"/>
</dbReference>
<dbReference type="EMBL" id="RSEJ01000001">
    <property type="protein sequence ID" value="NBI51207.1"/>
    <property type="molecule type" value="Genomic_DNA"/>
</dbReference>
<keyword evidence="5" id="KW-1185">Reference proteome</keyword>
<proteinExistence type="inferred from homology"/>
<dbReference type="PANTHER" id="PTHR43976">
    <property type="entry name" value="SHORT CHAIN DEHYDROGENASE"/>
    <property type="match status" value="1"/>
</dbReference>
<protein>
    <submittedName>
        <fullName evidence="4">SDR family oxidoreductase</fullName>
    </submittedName>
</protein>
<gene>
    <name evidence="4" type="ORF">EIZ48_01275</name>
</gene>
<accession>A0ABW9YBQ3</accession>
<comment type="similarity">
    <text evidence="1 3">Belongs to the short-chain dehydrogenases/reductases (SDR) family.</text>
</comment>
<dbReference type="InterPro" id="IPR020904">
    <property type="entry name" value="Sc_DH/Rdtase_CS"/>
</dbReference>
<dbReference type="SUPFAM" id="SSF51735">
    <property type="entry name" value="NAD(P)-binding Rossmann-fold domains"/>
    <property type="match status" value="1"/>
</dbReference>
<dbReference type="PRINTS" id="PR00080">
    <property type="entry name" value="SDRFAMILY"/>
</dbReference>
<dbReference type="Pfam" id="PF00106">
    <property type="entry name" value="adh_short"/>
    <property type="match status" value="1"/>
</dbReference>
<evidence type="ECO:0000313" key="4">
    <source>
        <dbReference type="EMBL" id="NBI51207.1"/>
    </source>
</evidence>